<keyword evidence="4" id="KW-1185">Reference proteome</keyword>
<protein>
    <recommendedName>
        <fullName evidence="5">EGF-like domain-containing protein</fullName>
    </recommendedName>
</protein>
<keyword evidence="1" id="KW-0472">Membrane</keyword>
<sequence>MQLYSLVILSSVFVIGNAVFTCPNGQKRCNLSQWGHWSNCTSYCGGGGTSTRFKTLCCNPSYKTIEKCAADCNVTAKEYIENRVCGRTCVNGVFRQNECQCPQRFTGKCCESDITILPGIHNGSTTPHYSSTITAKITTLPGIHNGLTTPHHSSTITAKSCKQGCKFGDCNAGKCSCRTLFKGSTCNKPKPWFIVAAAVLGTIAFMMTVCCIGRFCCGYGKKVEADQTETRVNKLI</sequence>
<evidence type="ECO:0000313" key="3">
    <source>
        <dbReference type="EMBL" id="VDI69257.1"/>
    </source>
</evidence>
<dbReference type="EMBL" id="UYJE01009013">
    <property type="protein sequence ID" value="VDI69257.1"/>
    <property type="molecule type" value="Genomic_DNA"/>
</dbReference>
<dbReference type="AlphaFoldDB" id="A0A8B6GUK7"/>
<feature type="transmembrane region" description="Helical" evidence="1">
    <location>
        <begin position="192"/>
        <end position="212"/>
    </location>
</feature>
<evidence type="ECO:0000256" key="1">
    <source>
        <dbReference type="SAM" id="Phobius"/>
    </source>
</evidence>
<dbReference type="Proteomes" id="UP000596742">
    <property type="component" value="Unassembled WGS sequence"/>
</dbReference>
<organism evidence="3 4">
    <name type="scientific">Mytilus galloprovincialis</name>
    <name type="common">Mediterranean mussel</name>
    <dbReference type="NCBI Taxonomy" id="29158"/>
    <lineage>
        <taxon>Eukaryota</taxon>
        <taxon>Metazoa</taxon>
        <taxon>Spiralia</taxon>
        <taxon>Lophotrochozoa</taxon>
        <taxon>Mollusca</taxon>
        <taxon>Bivalvia</taxon>
        <taxon>Autobranchia</taxon>
        <taxon>Pteriomorphia</taxon>
        <taxon>Mytilida</taxon>
        <taxon>Mytiloidea</taxon>
        <taxon>Mytilidae</taxon>
        <taxon>Mytilinae</taxon>
        <taxon>Mytilus</taxon>
    </lineage>
</organism>
<dbReference type="InterPro" id="IPR000884">
    <property type="entry name" value="TSP1_rpt"/>
</dbReference>
<evidence type="ECO:0000313" key="4">
    <source>
        <dbReference type="Proteomes" id="UP000596742"/>
    </source>
</evidence>
<feature type="chain" id="PRO_5032713078" description="EGF-like domain-containing protein" evidence="2">
    <location>
        <begin position="19"/>
        <end position="236"/>
    </location>
</feature>
<reference evidence="3" key="1">
    <citation type="submission" date="2018-11" db="EMBL/GenBank/DDBJ databases">
        <authorList>
            <person name="Alioto T."/>
            <person name="Alioto T."/>
        </authorList>
    </citation>
    <scope>NUCLEOTIDE SEQUENCE</scope>
</reference>
<dbReference type="PROSITE" id="PS50092">
    <property type="entry name" value="TSP1"/>
    <property type="match status" value="1"/>
</dbReference>
<keyword evidence="2" id="KW-0732">Signal</keyword>
<feature type="signal peptide" evidence="2">
    <location>
        <begin position="1"/>
        <end position="18"/>
    </location>
</feature>
<name>A0A8B6GUK7_MYTGA</name>
<keyword evidence="1" id="KW-1133">Transmembrane helix</keyword>
<gene>
    <name evidence="3" type="ORF">MGAL_10B077051</name>
</gene>
<comment type="caution">
    <text evidence="3">The sequence shown here is derived from an EMBL/GenBank/DDBJ whole genome shotgun (WGS) entry which is preliminary data.</text>
</comment>
<dbReference type="OrthoDB" id="347314at2759"/>
<accession>A0A8B6GUK7</accession>
<proteinExistence type="predicted"/>
<keyword evidence="1" id="KW-0812">Transmembrane</keyword>
<evidence type="ECO:0008006" key="5">
    <source>
        <dbReference type="Google" id="ProtNLM"/>
    </source>
</evidence>
<evidence type="ECO:0000256" key="2">
    <source>
        <dbReference type="SAM" id="SignalP"/>
    </source>
</evidence>